<dbReference type="GO" id="GO:0016787">
    <property type="term" value="F:hydrolase activity"/>
    <property type="evidence" value="ECO:0007669"/>
    <property type="project" value="UniProtKB-UniRule"/>
</dbReference>
<keyword evidence="1 2" id="KW-0378">Hydrolase</keyword>
<dbReference type="InterPro" id="IPR036866">
    <property type="entry name" value="RibonucZ/Hydroxyglut_hydro"/>
</dbReference>
<dbReference type="EMBL" id="CP036274">
    <property type="protein sequence ID" value="QDU30412.1"/>
    <property type="molecule type" value="Genomic_DNA"/>
</dbReference>
<comment type="similarity">
    <text evidence="2">Belongs to the UPF0173 family.</text>
</comment>
<dbReference type="KEGG" id="aagg:ETAA8_55520"/>
<keyword evidence="5" id="KW-1185">Reference proteome</keyword>
<evidence type="ECO:0000256" key="2">
    <source>
        <dbReference type="HAMAP-Rule" id="MF_00457"/>
    </source>
</evidence>
<dbReference type="PANTHER" id="PTHR43546:SF3">
    <property type="entry name" value="UPF0173 METAL-DEPENDENT HYDROLASE MJ1163"/>
    <property type="match status" value="1"/>
</dbReference>
<dbReference type="RefSeq" id="WP_145095826.1">
    <property type="nucleotide sequence ID" value="NZ_CP036274.1"/>
</dbReference>
<proteinExistence type="inferred from homology"/>
<dbReference type="SUPFAM" id="SSF56281">
    <property type="entry name" value="Metallo-hydrolase/oxidoreductase"/>
    <property type="match status" value="1"/>
</dbReference>
<dbReference type="AlphaFoldDB" id="A0A517YJM3"/>
<dbReference type="SMART" id="SM00849">
    <property type="entry name" value="Lactamase_B"/>
    <property type="match status" value="1"/>
</dbReference>
<dbReference type="Pfam" id="PF13483">
    <property type="entry name" value="Lactamase_B_3"/>
    <property type="match status" value="1"/>
</dbReference>
<dbReference type="InterPro" id="IPR022877">
    <property type="entry name" value="UPF0173"/>
</dbReference>
<sequence length="228" mass="24573" precursor="true">MATITWLGHACWLIQSGDHSIVLDPYLDTNPAASCKAKDVRADFVLVSHGHFDHCLDAAAIANQCNATLIANFEIATWFEAKQGVKNTVGMNLGGSYQATFGSVKMVPAWHSSMLPDGSYGGAPAGFILQLNEGQRLYFACDTALFSDMRLFAEPTLDLAVLPIGDLYTMGIDDSLAAIKLLNPRIVAPSHFGTWPPIEQDGAGWAARVSKETKSQPRVLRAGESFSV</sequence>
<evidence type="ECO:0000256" key="1">
    <source>
        <dbReference type="ARBA" id="ARBA00022801"/>
    </source>
</evidence>
<evidence type="ECO:0000259" key="3">
    <source>
        <dbReference type="SMART" id="SM00849"/>
    </source>
</evidence>
<dbReference type="InterPro" id="IPR001279">
    <property type="entry name" value="Metallo-B-lactamas"/>
</dbReference>
<protein>
    <recommendedName>
        <fullName evidence="2">UPF0173 metal-dependent hydrolase ETAA8_55520</fullName>
    </recommendedName>
</protein>
<dbReference type="Gene3D" id="3.60.15.10">
    <property type="entry name" value="Ribonuclease Z/Hydroxyacylglutathione hydrolase-like"/>
    <property type="match status" value="1"/>
</dbReference>
<dbReference type="PANTHER" id="PTHR43546">
    <property type="entry name" value="UPF0173 METAL-DEPENDENT HYDROLASE MJ1163-RELATED"/>
    <property type="match status" value="1"/>
</dbReference>
<gene>
    <name evidence="4" type="ORF">ETAA8_55520</name>
</gene>
<reference evidence="4 5" key="1">
    <citation type="submission" date="2019-02" db="EMBL/GenBank/DDBJ databases">
        <title>Deep-cultivation of Planctomycetes and their phenomic and genomic characterization uncovers novel biology.</title>
        <authorList>
            <person name="Wiegand S."/>
            <person name="Jogler M."/>
            <person name="Boedeker C."/>
            <person name="Pinto D."/>
            <person name="Vollmers J."/>
            <person name="Rivas-Marin E."/>
            <person name="Kohn T."/>
            <person name="Peeters S.H."/>
            <person name="Heuer A."/>
            <person name="Rast P."/>
            <person name="Oberbeckmann S."/>
            <person name="Bunk B."/>
            <person name="Jeske O."/>
            <person name="Meyerdierks A."/>
            <person name="Storesund J.E."/>
            <person name="Kallscheuer N."/>
            <person name="Luecker S."/>
            <person name="Lage O.M."/>
            <person name="Pohl T."/>
            <person name="Merkel B.J."/>
            <person name="Hornburger P."/>
            <person name="Mueller R.-W."/>
            <person name="Bruemmer F."/>
            <person name="Labrenz M."/>
            <person name="Spormann A.M."/>
            <person name="Op den Camp H."/>
            <person name="Overmann J."/>
            <person name="Amann R."/>
            <person name="Jetten M.S.M."/>
            <person name="Mascher T."/>
            <person name="Medema M.H."/>
            <person name="Devos D.P."/>
            <person name="Kaster A.-K."/>
            <person name="Ovreas L."/>
            <person name="Rohde M."/>
            <person name="Galperin M.Y."/>
            <person name="Jogler C."/>
        </authorList>
    </citation>
    <scope>NUCLEOTIDE SEQUENCE [LARGE SCALE GENOMIC DNA]</scope>
    <source>
        <strain evidence="4 5">ETA_A8</strain>
    </source>
</reference>
<dbReference type="NCBIfam" id="NF001911">
    <property type="entry name" value="PRK00685.1"/>
    <property type="match status" value="1"/>
</dbReference>
<evidence type="ECO:0000313" key="5">
    <source>
        <dbReference type="Proteomes" id="UP000315017"/>
    </source>
</evidence>
<accession>A0A517YJM3</accession>
<organism evidence="4 5">
    <name type="scientific">Anatilimnocola aggregata</name>
    <dbReference type="NCBI Taxonomy" id="2528021"/>
    <lineage>
        <taxon>Bacteria</taxon>
        <taxon>Pseudomonadati</taxon>
        <taxon>Planctomycetota</taxon>
        <taxon>Planctomycetia</taxon>
        <taxon>Pirellulales</taxon>
        <taxon>Pirellulaceae</taxon>
        <taxon>Anatilimnocola</taxon>
    </lineage>
</organism>
<dbReference type="Proteomes" id="UP000315017">
    <property type="component" value="Chromosome"/>
</dbReference>
<name>A0A517YJM3_9BACT</name>
<dbReference type="OrthoDB" id="9789133at2"/>
<feature type="domain" description="Metallo-beta-lactamase" evidence="3">
    <location>
        <begin position="8"/>
        <end position="191"/>
    </location>
</feature>
<dbReference type="HAMAP" id="MF_00457">
    <property type="entry name" value="UPF0173"/>
    <property type="match status" value="1"/>
</dbReference>
<dbReference type="InterPro" id="IPR050114">
    <property type="entry name" value="UPF0173_UPF0282_UlaG_hydrolase"/>
</dbReference>
<evidence type="ECO:0000313" key="4">
    <source>
        <dbReference type="EMBL" id="QDU30412.1"/>
    </source>
</evidence>